<dbReference type="InterPro" id="IPR017556">
    <property type="entry name" value="Malonate_beta"/>
</dbReference>
<dbReference type="EC" id="4.1.1.88" evidence="3"/>
<evidence type="ECO:0000313" key="4">
    <source>
        <dbReference type="Proteomes" id="UP001596542"/>
    </source>
</evidence>
<dbReference type="PANTHER" id="PTHR42995:SF1">
    <property type="entry name" value="MALONATE DECARBOXYLASE BETA SUBUNIT"/>
    <property type="match status" value="1"/>
</dbReference>
<name>A0ABW2ICJ9_9BURK</name>
<dbReference type="Gene3D" id="3.90.226.10">
    <property type="entry name" value="2-enoyl-CoA Hydratase, Chain A, domain 1"/>
    <property type="match status" value="1"/>
</dbReference>
<dbReference type="SUPFAM" id="SSF52096">
    <property type="entry name" value="ClpP/crotonase"/>
    <property type="match status" value="1"/>
</dbReference>
<dbReference type="EMBL" id="JBHTBU010000002">
    <property type="protein sequence ID" value="MFC7288661.1"/>
    <property type="molecule type" value="Genomic_DNA"/>
</dbReference>
<dbReference type="NCBIfam" id="TIGR03133">
    <property type="entry name" value="malonate_beta"/>
    <property type="match status" value="1"/>
</dbReference>
<keyword evidence="3" id="KW-0456">Lyase</keyword>
<evidence type="ECO:0000256" key="1">
    <source>
        <dbReference type="ARBA" id="ARBA00022679"/>
    </source>
</evidence>
<evidence type="ECO:0000259" key="2">
    <source>
        <dbReference type="PROSITE" id="PS50980"/>
    </source>
</evidence>
<keyword evidence="4" id="KW-1185">Reference proteome</keyword>
<dbReference type="InterPro" id="IPR029045">
    <property type="entry name" value="ClpP/crotonase-like_dom_sf"/>
</dbReference>
<dbReference type="InterPro" id="IPR011762">
    <property type="entry name" value="COA_CT_N"/>
</dbReference>
<comment type="caution">
    <text evidence="3">The sequence shown here is derived from an EMBL/GenBank/DDBJ whole genome shotgun (WGS) entry which is preliminary data.</text>
</comment>
<feature type="domain" description="CoA carboxyltransferase N-terminal" evidence="2">
    <location>
        <begin position="1"/>
        <end position="240"/>
    </location>
</feature>
<dbReference type="Proteomes" id="UP001596542">
    <property type="component" value="Unassembled WGS sequence"/>
</dbReference>
<dbReference type="GO" id="GO:0016829">
    <property type="term" value="F:lyase activity"/>
    <property type="evidence" value="ECO:0007669"/>
    <property type="project" value="UniProtKB-KW"/>
</dbReference>
<accession>A0ABW2ICJ9</accession>
<dbReference type="Pfam" id="PF01039">
    <property type="entry name" value="Carboxyl_trans"/>
    <property type="match status" value="1"/>
</dbReference>
<organism evidence="3 4">
    <name type="scientific">Herminiimonas glaciei</name>
    <dbReference type="NCBI Taxonomy" id="523788"/>
    <lineage>
        <taxon>Bacteria</taxon>
        <taxon>Pseudomonadati</taxon>
        <taxon>Pseudomonadota</taxon>
        <taxon>Betaproteobacteria</taxon>
        <taxon>Burkholderiales</taxon>
        <taxon>Oxalobacteraceae</taxon>
        <taxon>Herminiimonas</taxon>
    </lineage>
</organism>
<sequence length="299" mass="31970">MSGAHKSFLERTARQRIADLLDSDSFSEILPPAERHFSPHLPVLGQPVAFDDGIVIGSGLLSGAKVLIAAQEPAFMGGSVGEIHGAKLTGLLERAVQQRPAAVLLLLDTGGVRLHEANAGLIAISEIQRAVFEVRHAGIPVIVLIGGSNGCYGGIGIVAKCCDHMIISEEGRLSVSGPEVIEAAKGVEEFDARDRALVWRTMGGKHRYLMGDADLIVPDDIAAFRDAAISLLGASRPLALESITQEHQALQSRMQRFSACADATQIWQELGVADAKNVPLAEIPEFLEMSAHVRREEHA</sequence>
<dbReference type="InterPro" id="IPR034733">
    <property type="entry name" value="AcCoA_carboxyl_beta"/>
</dbReference>
<evidence type="ECO:0000313" key="3">
    <source>
        <dbReference type="EMBL" id="MFC7288661.1"/>
    </source>
</evidence>
<keyword evidence="1" id="KW-0808">Transferase</keyword>
<dbReference type="RefSeq" id="WP_382272047.1">
    <property type="nucleotide sequence ID" value="NZ_JBHTBU010000002.1"/>
</dbReference>
<dbReference type="PANTHER" id="PTHR42995">
    <property type="entry name" value="ACETYL-COENZYME A CARBOXYLASE CARBOXYL TRANSFERASE SUBUNIT BETA, CHLOROPLASTIC"/>
    <property type="match status" value="1"/>
</dbReference>
<protein>
    <submittedName>
        <fullName evidence="3">Biotin-independent malonate decarboxylase subunit beta</fullName>
        <ecNumber evidence="3">4.1.1.88</ecNumber>
    </submittedName>
</protein>
<gene>
    <name evidence="3" type="ORF">ACFQPC_11485</name>
</gene>
<reference evidence="4" key="1">
    <citation type="journal article" date="2019" name="Int. J. Syst. Evol. Microbiol.">
        <title>The Global Catalogue of Microorganisms (GCM) 10K type strain sequencing project: providing services to taxonomists for standard genome sequencing and annotation.</title>
        <authorList>
            <consortium name="The Broad Institute Genomics Platform"/>
            <consortium name="The Broad Institute Genome Sequencing Center for Infectious Disease"/>
            <person name="Wu L."/>
            <person name="Ma J."/>
        </authorList>
    </citation>
    <scope>NUCLEOTIDE SEQUENCE [LARGE SCALE GENOMIC DNA]</scope>
    <source>
        <strain evidence="4">KACC 12508</strain>
    </source>
</reference>
<proteinExistence type="predicted"/>
<dbReference type="NCBIfam" id="NF005530">
    <property type="entry name" value="PRK07189.1"/>
    <property type="match status" value="1"/>
</dbReference>
<dbReference type="PROSITE" id="PS50980">
    <property type="entry name" value="COA_CT_NTER"/>
    <property type="match status" value="1"/>
</dbReference>